<dbReference type="AlphaFoldDB" id="A0A9X2D0W3"/>
<name>A0A9X2D0W3_9GAMM</name>
<organism evidence="1 2">
    <name type="scientific">Legionella maioricensis</name>
    <dbReference type="NCBI Taxonomy" id="2896528"/>
    <lineage>
        <taxon>Bacteria</taxon>
        <taxon>Pseudomonadati</taxon>
        <taxon>Pseudomonadota</taxon>
        <taxon>Gammaproteobacteria</taxon>
        <taxon>Legionellales</taxon>
        <taxon>Legionellaceae</taxon>
        <taxon>Legionella</taxon>
    </lineage>
</organism>
<reference evidence="1" key="1">
    <citation type="submission" date="2021-11" db="EMBL/GenBank/DDBJ databases">
        <title>Legionella maioricencis sp. nov., a new species isolated from hot water samples in Mallorca.</title>
        <authorList>
            <person name="Crespi S."/>
            <person name="Drasar V."/>
            <person name="Salva-Serra F."/>
            <person name="Jaen-Luchoro D."/>
            <person name="Pineiro-Iglesias B."/>
            <person name="Aliaga F."/>
            <person name="Fernandez-Juarez V."/>
            <person name="Coll G."/>
            <person name="Moore E.R.B."/>
            <person name="Bennasar-Figueras A."/>
        </authorList>
    </citation>
    <scope>NUCLEOTIDE SEQUENCE</scope>
    <source>
        <strain evidence="1">HCPI-6</strain>
    </source>
</reference>
<protein>
    <submittedName>
        <fullName evidence="1">Uncharacterized protein</fullName>
    </submittedName>
</protein>
<dbReference type="RefSeq" id="WP_250422071.1">
    <property type="nucleotide sequence ID" value="NZ_JAJKBJ010000011.1"/>
</dbReference>
<evidence type="ECO:0000313" key="1">
    <source>
        <dbReference type="EMBL" id="MCL9684550.1"/>
    </source>
</evidence>
<keyword evidence="2" id="KW-1185">Reference proteome</keyword>
<gene>
    <name evidence="1" type="ORF">LOX96_10635</name>
</gene>
<dbReference type="Proteomes" id="UP001139721">
    <property type="component" value="Unassembled WGS sequence"/>
</dbReference>
<accession>A0A9X2D0W3</accession>
<comment type="caution">
    <text evidence="1">The sequence shown here is derived from an EMBL/GenBank/DDBJ whole genome shotgun (WGS) entry which is preliminary data.</text>
</comment>
<evidence type="ECO:0000313" key="2">
    <source>
        <dbReference type="Proteomes" id="UP001139721"/>
    </source>
</evidence>
<sequence>MNIEFQDLREQLLQFKHADSAGRVTILDKTALAIKNLPQQIQNKERAGDAYTKMSYAATLINYADALQRIENQDYFNILIDFKMVPLFEDPRFSVLNQYFEFHHTKPQMRLKKPINQIPTTIWQLFRVAQKAQLELKGTLNQYHLDELDILNPPPDQLYPLPIQMMGQYENESVDRVSATPSGKYRFATRFGEYLLPGGGMVEIDLEKTPENLLRKMLDEHLEEEHANLWIKANHYYDEINPDEFVTVITQSMAHHSKLDSILENPGIREQLEAVLVTRKNNSVIIAELMELINHLKLSSDLQKKSNQQHLIHGLKAAIQVEPFKRTALYDEAYQFIKSHSIRRRIEQFGDTRAVGGKQISNSFLMTGEPLDVWFSAKFPDYGCKFGDDLTGCGVESLTLLQALAQFRLVKYSHILIVLAHQLVGFKRNTLYFDEVWDIKEFQKARKTLLREAQAASKLIQTGL</sequence>
<dbReference type="EMBL" id="JAJKBJ010000011">
    <property type="protein sequence ID" value="MCL9684550.1"/>
    <property type="molecule type" value="Genomic_DNA"/>
</dbReference>
<proteinExistence type="predicted"/>